<name>A0AAD6RD11_9ROSI</name>
<organism evidence="1 2">
    <name type="scientific">Populus alba x Populus x berolinensis</name>
    <dbReference type="NCBI Taxonomy" id="444605"/>
    <lineage>
        <taxon>Eukaryota</taxon>
        <taxon>Viridiplantae</taxon>
        <taxon>Streptophyta</taxon>
        <taxon>Embryophyta</taxon>
        <taxon>Tracheophyta</taxon>
        <taxon>Spermatophyta</taxon>
        <taxon>Magnoliopsida</taxon>
        <taxon>eudicotyledons</taxon>
        <taxon>Gunneridae</taxon>
        <taxon>Pentapetalae</taxon>
        <taxon>rosids</taxon>
        <taxon>fabids</taxon>
        <taxon>Malpighiales</taxon>
        <taxon>Salicaceae</taxon>
        <taxon>Saliceae</taxon>
        <taxon>Populus</taxon>
    </lineage>
</organism>
<protein>
    <submittedName>
        <fullName evidence="1">Uncharacterized protein</fullName>
    </submittedName>
</protein>
<sequence>MIVHLLELRCTYNTERDKQQKEADTTTSSQI</sequence>
<keyword evidence="2" id="KW-1185">Reference proteome</keyword>
<proteinExistence type="predicted"/>
<evidence type="ECO:0000313" key="2">
    <source>
        <dbReference type="Proteomes" id="UP001164929"/>
    </source>
</evidence>
<accession>A0AAD6RD11</accession>
<reference evidence="1" key="1">
    <citation type="journal article" date="2023" name="Mol. Ecol. Resour.">
        <title>Chromosome-level genome assembly of a triploid poplar Populus alba 'Berolinensis'.</title>
        <authorList>
            <person name="Chen S."/>
            <person name="Yu Y."/>
            <person name="Wang X."/>
            <person name="Wang S."/>
            <person name="Zhang T."/>
            <person name="Zhou Y."/>
            <person name="He R."/>
            <person name="Meng N."/>
            <person name="Wang Y."/>
            <person name="Liu W."/>
            <person name="Liu Z."/>
            <person name="Liu J."/>
            <person name="Guo Q."/>
            <person name="Huang H."/>
            <person name="Sederoff R.R."/>
            <person name="Wang G."/>
            <person name="Qu G."/>
            <person name="Chen S."/>
        </authorList>
    </citation>
    <scope>NUCLEOTIDE SEQUENCE</scope>
    <source>
        <strain evidence="1">SC-2020</strain>
    </source>
</reference>
<dbReference type="EMBL" id="JAQIZT010000002">
    <property type="protein sequence ID" value="KAJ7006461.1"/>
    <property type="molecule type" value="Genomic_DNA"/>
</dbReference>
<dbReference type="AlphaFoldDB" id="A0AAD6RD11"/>
<gene>
    <name evidence="1" type="ORF">NC653_005727</name>
</gene>
<comment type="caution">
    <text evidence="1">The sequence shown here is derived from an EMBL/GenBank/DDBJ whole genome shotgun (WGS) entry which is preliminary data.</text>
</comment>
<dbReference type="Proteomes" id="UP001164929">
    <property type="component" value="Chromosome 2"/>
</dbReference>
<evidence type="ECO:0000313" key="1">
    <source>
        <dbReference type="EMBL" id="KAJ7006461.1"/>
    </source>
</evidence>